<sequence length="989" mass="106537">MASGVRLLTGSSSASNWTSVPRLSRLLLLLSTASVALCFAIYRAYATSQPYYPPGSLAPDARGGGAGSCRMSFMSPSYFHLSGFGSEFTRLGNGPWGLYLYREAGWDDEPMVPDGRGGETMELTGVPVLFVPGNAGSFRQVRSLAGATSRAYFELPGVRRKGIGTRDGGSSLDFFTIDFNDDFSAFHGQTLLDQAEYTADCIRYILGLYANRRGKPDPTSVIVVAHSMGGIVARAAFLSPQYQSRSISTLITFATPHLVPPITVDPGVNHVYAAVNSYWREAYSLSSSTSSLLPLTHPRSPAHEELRDLILVSISGGLSDDMIASESASLSSLVPADDSNGFAVSTTAIPGVQTPIDHLAILWCQQLMQTVAEALLAVVDARTPDGVATREHRVAELSSRLLGGLERARSPVETAALRTITFESVQRGQPSKILKRGERLALRREGEKASRTTFLMPIPRSRTYVGPRTFSLLTSASVGRRKEDAVEVYICTSSPLPPPDDHRQFAPSPTDACTALYPQHVTLLPSSRHSSVSPVLPAAVEDDFISLVSLDADQLEGRQFIAIVVKGSGEDWVLAEFGDRDKQVQVVQHGALRISLGGFRLEAFPSTPAMVSELWLPALDNSLLALSLRVYRSNCQGECTFLSQPSRCLSHPCDPPEHTSLFAPLLRQYSPALHESKYFPNVRHASLYTHSSGPYLPPPISPFALSGTRLQFFLDPTCPSDSSKGTADLAIEVKVDWRGTLGALVVRYRMAMVTVPFAVVVLVVWLQIRDFNAGNPFPPFGIALATFSRKSLPQLLLVLLALSYLQSILLNSHLSTHEALASAEPGHLLHSHLSLPPAWLADALLGNTRSFWAPLAPFLVFCLLGVVAAEYAALSAIVSLMAWAVRKMQAKALSSYSLVTAALAALSAAYSLVYGIRYAHRLYSLANVWSLWLALGTSEAFLSLRTHAAAGAAARPPPKQRTSPDELGSGTGGRKVARTVGDAGAGSRG</sequence>
<dbReference type="SUPFAM" id="SSF53474">
    <property type="entry name" value="alpha/beta-Hydrolases"/>
    <property type="match status" value="1"/>
</dbReference>
<dbReference type="InterPro" id="IPR029058">
    <property type="entry name" value="AB_hydrolase_fold"/>
</dbReference>
<dbReference type="GO" id="GO:0006505">
    <property type="term" value="P:GPI anchor metabolic process"/>
    <property type="evidence" value="ECO:0007669"/>
    <property type="project" value="TreeGrafter"/>
</dbReference>
<feature type="transmembrane region" description="Helical" evidence="10">
    <location>
        <begin position="748"/>
        <end position="768"/>
    </location>
</feature>
<dbReference type="GO" id="GO:0050185">
    <property type="term" value="F:phosphatidylinositol deacylase activity"/>
    <property type="evidence" value="ECO:0007669"/>
    <property type="project" value="TreeGrafter"/>
</dbReference>
<comment type="similarity">
    <text evidence="2 10">Belongs to the GPI inositol-deacylase family.</text>
</comment>
<evidence type="ECO:0000256" key="7">
    <source>
        <dbReference type="ARBA" id="ARBA00022927"/>
    </source>
</evidence>
<dbReference type="EMBL" id="CENE01000039">
    <property type="protein sequence ID" value="CEQ42883.1"/>
    <property type="molecule type" value="Genomic_DNA"/>
</dbReference>
<feature type="transmembrane region" description="Helical" evidence="10">
    <location>
        <begin position="896"/>
        <end position="916"/>
    </location>
</feature>
<dbReference type="Pfam" id="PF25140">
    <property type="entry name" value="PGAP1_TMD"/>
    <property type="match status" value="1"/>
</dbReference>
<evidence type="ECO:0000313" key="15">
    <source>
        <dbReference type="Proteomes" id="UP000243876"/>
    </source>
</evidence>
<dbReference type="OrthoDB" id="348976at2759"/>
<keyword evidence="9 10" id="KW-0472">Membrane</keyword>
<dbReference type="AlphaFoldDB" id="A0A0D6ESS6"/>
<feature type="domain" description="GPI inositol-deacylase transmembrane" evidence="13">
    <location>
        <begin position="753"/>
        <end position="885"/>
    </location>
</feature>
<gene>
    <name evidence="14" type="primary">SPOSA6832_04762</name>
</gene>
<keyword evidence="4 10" id="KW-0812">Transmembrane</keyword>
<dbReference type="PANTHER" id="PTHR15495:SF7">
    <property type="entry name" value="GPI INOSITOL-DEACYLASE"/>
    <property type="match status" value="1"/>
</dbReference>
<evidence type="ECO:0000256" key="11">
    <source>
        <dbReference type="SAM" id="MobiDB-lite"/>
    </source>
</evidence>
<keyword evidence="15" id="KW-1185">Reference proteome</keyword>
<dbReference type="InterPro" id="IPR012908">
    <property type="entry name" value="PGAP1-ab_dom-like"/>
</dbReference>
<dbReference type="Gene3D" id="3.40.50.1820">
    <property type="entry name" value="alpha/beta hydrolase"/>
    <property type="match status" value="1"/>
</dbReference>
<dbReference type="InterPro" id="IPR039529">
    <property type="entry name" value="PGAP1/BST1"/>
</dbReference>
<feature type="domain" description="GPI inositol-deacylase PGAP1-like alpha/beta" evidence="12">
    <location>
        <begin position="122"/>
        <end position="377"/>
    </location>
</feature>
<comment type="subcellular location">
    <subcellularLocation>
        <location evidence="1">Endoplasmic reticulum membrane</location>
        <topology evidence="1">Multi-pass membrane protein</topology>
    </subcellularLocation>
</comment>
<keyword evidence="8 10" id="KW-1133">Transmembrane helix</keyword>
<proteinExistence type="inferred from homology"/>
<keyword evidence="7 10" id="KW-0653">Protein transport</keyword>
<reference evidence="15" key="1">
    <citation type="submission" date="2015-02" db="EMBL/GenBank/DDBJ databases">
        <authorList>
            <person name="Gon?alves P."/>
        </authorList>
    </citation>
    <scope>NUCLEOTIDE SEQUENCE [LARGE SCALE GENOMIC DNA]</scope>
</reference>
<dbReference type="GO" id="GO:0006888">
    <property type="term" value="P:endoplasmic reticulum to Golgi vesicle-mediated transport"/>
    <property type="evidence" value="ECO:0007669"/>
    <property type="project" value="TreeGrafter"/>
</dbReference>
<evidence type="ECO:0000259" key="13">
    <source>
        <dbReference type="Pfam" id="PF25140"/>
    </source>
</evidence>
<keyword evidence="5 10" id="KW-0378">Hydrolase</keyword>
<dbReference type="GO" id="GO:0015031">
    <property type="term" value="P:protein transport"/>
    <property type="evidence" value="ECO:0007669"/>
    <property type="project" value="UniProtKB-KW"/>
</dbReference>
<evidence type="ECO:0000256" key="6">
    <source>
        <dbReference type="ARBA" id="ARBA00022824"/>
    </source>
</evidence>
<accession>A0A0D6ESS6</accession>
<dbReference type="Proteomes" id="UP000243876">
    <property type="component" value="Unassembled WGS sequence"/>
</dbReference>
<evidence type="ECO:0000256" key="9">
    <source>
        <dbReference type="ARBA" id="ARBA00023136"/>
    </source>
</evidence>
<keyword evidence="3 10" id="KW-0813">Transport</keyword>
<comment type="function">
    <text evidence="10">Involved in inositol deacylation of GPI-anchored proteins which plays important roles in the quality control and ER-associated degradation of GPI-anchored proteins.</text>
</comment>
<feature type="region of interest" description="Disordered" evidence="11">
    <location>
        <begin position="951"/>
        <end position="989"/>
    </location>
</feature>
<evidence type="ECO:0000256" key="4">
    <source>
        <dbReference type="ARBA" id="ARBA00022692"/>
    </source>
</evidence>
<evidence type="ECO:0000259" key="12">
    <source>
        <dbReference type="Pfam" id="PF07819"/>
    </source>
</evidence>
<feature type="transmembrane region" description="Helical" evidence="10">
    <location>
        <begin position="858"/>
        <end position="884"/>
    </location>
</feature>
<dbReference type="EC" id="3.1.-.-" evidence="10"/>
<dbReference type="Pfam" id="PF25141">
    <property type="entry name" value="PGAP1_2nd"/>
    <property type="match status" value="1"/>
</dbReference>
<keyword evidence="6 10" id="KW-0256">Endoplasmic reticulum</keyword>
<evidence type="ECO:0000256" key="5">
    <source>
        <dbReference type="ARBA" id="ARBA00022801"/>
    </source>
</evidence>
<evidence type="ECO:0000256" key="3">
    <source>
        <dbReference type="ARBA" id="ARBA00022448"/>
    </source>
</evidence>
<evidence type="ECO:0000313" key="14">
    <source>
        <dbReference type="EMBL" id="CEQ42883.1"/>
    </source>
</evidence>
<evidence type="ECO:0000256" key="8">
    <source>
        <dbReference type="ARBA" id="ARBA00022989"/>
    </source>
</evidence>
<evidence type="ECO:0000256" key="10">
    <source>
        <dbReference type="RuleBase" id="RU365011"/>
    </source>
</evidence>
<dbReference type="Pfam" id="PF07819">
    <property type="entry name" value="PGAP1"/>
    <property type="match status" value="1"/>
</dbReference>
<dbReference type="GO" id="GO:0005789">
    <property type="term" value="C:endoplasmic reticulum membrane"/>
    <property type="evidence" value="ECO:0007669"/>
    <property type="project" value="UniProtKB-SubCell"/>
</dbReference>
<evidence type="ECO:0000256" key="1">
    <source>
        <dbReference type="ARBA" id="ARBA00004477"/>
    </source>
</evidence>
<dbReference type="InterPro" id="IPR056824">
    <property type="entry name" value="PGAP1_TMD"/>
</dbReference>
<comment type="caution">
    <text evidence="10">Lacks conserved residue(s) required for the propagation of feature annotation.</text>
</comment>
<protein>
    <recommendedName>
        <fullName evidence="10">GPI inositol-deacylase</fullName>
        <ecNumber evidence="10">3.1.-.-</ecNumber>
    </recommendedName>
</protein>
<organism evidence="14 15">
    <name type="scientific">Sporidiobolus salmonicolor</name>
    <name type="common">Yeast-like fungus</name>
    <name type="synonym">Sporobolomyces salmonicolor</name>
    <dbReference type="NCBI Taxonomy" id="5005"/>
    <lineage>
        <taxon>Eukaryota</taxon>
        <taxon>Fungi</taxon>
        <taxon>Dikarya</taxon>
        <taxon>Basidiomycota</taxon>
        <taxon>Pucciniomycotina</taxon>
        <taxon>Microbotryomycetes</taxon>
        <taxon>Sporidiobolales</taxon>
        <taxon>Sporidiobolaceae</taxon>
        <taxon>Sporobolomyces</taxon>
    </lineage>
</organism>
<evidence type="ECO:0000256" key="2">
    <source>
        <dbReference type="ARBA" id="ARBA00006931"/>
    </source>
</evidence>
<name>A0A0D6ESS6_SPOSA</name>
<dbReference type="PANTHER" id="PTHR15495">
    <property type="entry name" value="NEGATIVE REGULATOR OF VESICLE FORMATION-RELATED"/>
    <property type="match status" value="1"/>
</dbReference>